<dbReference type="Proteomes" id="UP000460435">
    <property type="component" value="Unassembled WGS sequence"/>
</dbReference>
<protein>
    <submittedName>
        <fullName evidence="2">Uncharacterized protein</fullName>
    </submittedName>
</protein>
<proteinExistence type="predicted"/>
<evidence type="ECO:0000313" key="3">
    <source>
        <dbReference type="Proteomes" id="UP000460435"/>
    </source>
</evidence>
<keyword evidence="3" id="KW-1185">Reference proteome</keyword>
<organism evidence="2 3">
    <name type="scientific">Phytoactinopolyspora mesophila</name>
    <dbReference type="NCBI Taxonomy" id="2650750"/>
    <lineage>
        <taxon>Bacteria</taxon>
        <taxon>Bacillati</taxon>
        <taxon>Actinomycetota</taxon>
        <taxon>Actinomycetes</taxon>
        <taxon>Jiangellales</taxon>
        <taxon>Jiangellaceae</taxon>
        <taxon>Phytoactinopolyspora</taxon>
    </lineage>
</organism>
<evidence type="ECO:0000256" key="1">
    <source>
        <dbReference type="SAM" id="MobiDB-lite"/>
    </source>
</evidence>
<gene>
    <name evidence="2" type="ORF">F7O44_06920</name>
</gene>
<feature type="region of interest" description="Disordered" evidence="1">
    <location>
        <begin position="38"/>
        <end position="89"/>
    </location>
</feature>
<dbReference type="RefSeq" id="WP_162449508.1">
    <property type="nucleotide sequence ID" value="NZ_WLZY01000002.1"/>
</dbReference>
<name>A0A7K3M0H6_9ACTN</name>
<dbReference type="EMBL" id="WLZY01000002">
    <property type="protein sequence ID" value="NDL56801.1"/>
    <property type="molecule type" value="Genomic_DNA"/>
</dbReference>
<sequence length="89" mass="9812">MYLRFGVSVHLATLDLDTHSATPSKRIDGEANVMAGKYKGRHVAGNTDRSAAESAEERPDELFEAEAKGHRTASGVKREAEELKDKSRR</sequence>
<dbReference type="AlphaFoldDB" id="A0A7K3M0H6"/>
<comment type="caution">
    <text evidence="2">The sequence shown here is derived from an EMBL/GenBank/DDBJ whole genome shotgun (WGS) entry which is preliminary data.</text>
</comment>
<feature type="compositionally biased region" description="Basic and acidic residues" evidence="1">
    <location>
        <begin position="55"/>
        <end position="69"/>
    </location>
</feature>
<reference evidence="2 3" key="1">
    <citation type="submission" date="2019-11" db="EMBL/GenBank/DDBJ databases">
        <authorList>
            <person name="Li X.-J."/>
            <person name="Feng X.-M."/>
        </authorList>
    </citation>
    <scope>NUCLEOTIDE SEQUENCE [LARGE SCALE GENOMIC DNA]</scope>
    <source>
        <strain evidence="2 3">XMNu-373</strain>
    </source>
</reference>
<accession>A0A7K3M0H6</accession>
<evidence type="ECO:0000313" key="2">
    <source>
        <dbReference type="EMBL" id="NDL56801.1"/>
    </source>
</evidence>
<feature type="compositionally biased region" description="Basic and acidic residues" evidence="1">
    <location>
        <begin position="76"/>
        <end position="89"/>
    </location>
</feature>